<comment type="caution">
    <text evidence="2">The sequence shown here is derived from an EMBL/GenBank/DDBJ whole genome shotgun (WGS) entry which is preliminary data.</text>
</comment>
<feature type="non-terminal residue" evidence="2">
    <location>
        <position position="1"/>
    </location>
</feature>
<evidence type="ECO:0000313" key="3">
    <source>
        <dbReference type="Proteomes" id="UP001153678"/>
    </source>
</evidence>
<dbReference type="AlphaFoldDB" id="A0A9W4T520"/>
<dbReference type="Proteomes" id="UP001153678">
    <property type="component" value="Unassembled WGS sequence"/>
</dbReference>
<accession>A0A9W4T520</accession>
<feature type="region of interest" description="Disordered" evidence="1">
    <location>
        <begin position="24"/>
        <end position="49"/>
    </location>
</feature>
<protein>
    <submittedName>
        <fullName evidence="2">16996_t:CDS:1</fullName>
    </submittedName>
</protein>
<gene>
    <name evidence="2" type="ORF">FWILDA_LOCUS15849</name>
</gene>
<organism evidence="2 3">
    <name type="scientific">Funneliformis geosporum</name>
    <dbReference type="NCBI Taxonomy" id="1117311"/>
    <lineage>
        <taxon>Eukaryota</taxon>
        <taxon>Fungi</taxon>
        <taxon>Fungi incertae sedis</taxon>
        <taxon>Mucoromycota</taxon>
        <taxon>Glomeromycotina</taxon>
        <taxon>Glomeromycetes</taxon>
        <taxon>Glomerales</taxon>
        <taxon>Glomeraceae</taxon>
        <taxon>Funneliformis</taxon>
    </lineage>
</organism>
<dbReference type="EMBL" id="CAMKVN010008931">
    <property type="protein sequence ID" value="CAI2192983.1"/>
    <property type="molecule type" value="Genomic_DNA"/>
</dbReference>
<evidence type="ECO:0000313" key="2">
    <source>
        <dbReference type="EMBL" id="CAI2192983.1"/>
    </source>
</evidence>
<name>A0A9W4T520_9GLOM</name>
<keyword evidence="3" id="KW-1185">Reference proteome</keyword>
<dbReference type="OrthoDB" id="343070at2759"/>
<reference evidence="2" key="1">
    <citation type="submission" date="2022-08" db="EMBL/GenBank/DDBJ databases">
        <authorList>
            <person name="Kallberg Y."/>
            <person name="Tangrot J."/>
            <person name="Rosling A."/>
        </authorList>
    </citation>
    <scope>NUCLEOTIDE SEQUENCE</scope>
    <source>
        <strain evidence="2">Wild A</strain>
    </source>
</reference>
<proteinExistence type="predicted"/>
<evidence type="ECO:0000256" key="1">
    <source>
        <dbReference type="SAM" id="MobiDB-lite"/>
    </source>
</evidence>
<sequence>ATYDQKLNDAENKIRNYKKLSEEDKRLADENNQKLMATEHEKRQLKDENKQLRGEVEKALFECVQQEKLHVQERENRLSLEAAKFQELAQAKGNYIILSN</sequence>